<dbReference type="Gene3D" id="2.40.110.10">
    <property type="entry name" value="Butyryl-CoA Dehydrogenase, subunit A, domain 2"/>
    <property type="match status" value="1"/>
</dbReference>
<dbReference type="Gene3D" id="1.20.140.10">
    <property type="entry name" value="Butyryl-CoA Dehydrogenase, subunit A, domain 3"/>
    <property type="match status" value="1"/>
</dbReference>
<dbReference type="InterPro" id="IPR046373">
    <property type="entry name" value="Acyl-CoA_Oxase/DH_mid-dom_sf"/>
</dbReference>
<reference evidence="3" key="1">
    <citation type="submission" date="2024-05" db="EMBL/GenBank/DDBJ databases">
        <authorList>
            <person name="Cai S.Y."/>
            <person name="Jin L.M."/>
            <person name="Li H.R."/>
        </authorList>
    </citation>
    <scope>NUCLEOTIDE SEQUENCE</scope>
    <source>
        <strain evidence="3">A5-74</strain>
    </source>
</reference>
<protein>
    <submittedName>
        <fullName evidence="3">Acyl-CoA dehydrogenase family protein</fullName>
        <ecNumber evidence="3">1.-.-.-</ecNumber>
    </submittedName>
</protein>
<dbReference type="AlphaFoldDB" id="A0AAU8DWV7"/>
<dbReference type="EC" id="1.-.-.-" evidence="3"/>
<name>A0AAU8DWV7_9ACTN</name>
<dbReference type="EMBL" id="CP159218">
    <property type="protein sequence ID" value="XCG65754.1"/>
    <property type="molecule type" value="Genomic_DNA"/>
</dbReference>
<accession>A0AAU8DWV7</accession>
<organism evidence="3">
    <name type="scientific">Nakamurella sp. A5-74</name>
    <dbReference type="NCBI Taxonomy" id="3158264"/>
    <lineage>
        <taxon>Bacteria</taxon>
        <taxon>Bacillati</taxon>
        <taxon>Actinomycetota</taxon>
        <taxon>Actinomycetes</taxon>
        <taxon>Nakamurellales</taxon>
        <taxon>Nakamurellaceae</taxon>
        <taxon>Nakamurella</taxon>
    </lineage>
</organism>
<feature type="domain" description="Acyl-CoA dehydrogenase C-terminal" evidence="2">
    <location>
        <begin position="239"/>
        <end position="362"/>
    </location>
</feature>
<sequence length="381" mass="41162">MPESVLATSPALGGASEPTLLERIRGRAERYDRENSFFTEDLDELRAAGYLRPRPLLQVVRDQRLLAAHAPATALGLNMHLVWVGVARVLAARGDHSLQWVSDEADAGELFAFGNSEPGNDLVLWDSLTTATAADDGGFSFTGTKIFTSLSPAWTRLGIFGKQQDGPDGPRLVHGFLTRDTPGWRSLEDWDTLGMRATQSHTTVLDNAVVAANRVSRFLPVGPNADPFVFGIFATFLLSIAAVYAGIADRALELAVEATHRRTSLRTGAAYAADPDIRWQVADIALSVDALRPELETLAADVDAVRDHGADWFRYLTGAKHRATETARRAVDRAARVSGGGGYRNSAELARLQRDVLAGIFHPSDTESIHSTVATNLLGPA</sequence>
<dbReference type="InterPro" id="IPR009100">
    <property type="entry name" value="AcylCoA_DH/oxidase_NM_dom_sf"/>
</dbReference>
<dbReference type="Pfam" id="PF08028">
    <property type="entry name" value="Acyl-CoA_dh_2"/>
    <property type="match status" value="1"/>
</dbReference>
<dbReference type="PANTHER" id="PTHR43884:SF25">
    <property type="entry name" value="ACYL-COA DEHYDROGENASE YDBM-RELATED"/>
    <property type="match status" value="1"/>
</dbReference>
<evidence type="ECO:0000256" key="1">
    <source>
        <dbReference type="ARBA" id="ARBA00023002"/>
    </source>
</evidence>
<dbReference type="InterPro" id="IPR013107">
    <property type="entry name" value="Acyl-CoA_DH_C"/>
</dbReference>
<keyword evidence="1 3" id="KW-0560">Oxidoreductase</keyword>
<gene>
    <name evidence="3" type="ORF">ABLG96_02880</name>
</gene>
<proteinExistence type="predicted"/>
<dbReference type="PANTHER" id="PTHR43884">
    <property type="entry name" value="ACYL-COA DEHYDROGENASE"/>
    <property type="match status" value="1"/>
</dbReference>
<dbReference type="SUPFAM" id="SSF47203">
    <property type="entry name" value="Acyl-CoA dehydrogenase C-terminal domain-like"/>
    <property type="match status" value="1"/>
</dbReference>
<dbReference type="RefSeq" id="WP_353651358.1">
    <property type="nucleotide sequence ID" value="NZ_CP159218.1"/>
</dbReference>
<evidence type="ECO:0000259" key="2">
    <source>
        <dbReference type="Pfam" id="PF08028"/>
    </source>
</evidence>
<dbReference type="GO" id="GO:0003995">
    <property type="term" value="F:acyl-CoA dehydrogenase activity"/>
    <property type="evidence" value="ECO:0007669"/>
    <property type="project" value="TreeGrafter"/>
</dbReference>
<dbReference type="InterPro" id="IPR036250">
    <property type="entry name" value="AcylCo_DH-like_C"/>
</dbReference>
<evidence type="ECO:0000313" key="3">
    <source>
        <dbReference type="EMBL" id="XCG65754.1"/>
    </source>
</evidence>
<dbReference type="SUPFAM" id="SSF56645">
    <property type="entry name" value="Acyl-CoA dehydrogenase NM domain-like"/>
    <property type="match status" value="1"/>
</dbReference>